<dbReference type="Gene3D" id="1.10.510.10">
    <property type="entry name" value="Transferase(Phosphotransferase) domain 1"/>
    <property type="match status" value="1"/>
</dbReference>
<keyword evidence="5" id="KW-1185">Reference proteome</keyword>
<gene>
    <name evidence="4" type="primary">Vigan.04G009300</name>
    <name evidence="4" type="ORF">VIGAN_04009300</name>
</gene>
<dbReference type="GO" id="GO:0004672">
    <property type="term" value="F:protein kinase activity"/>
    <property type="evidence" value="ECO:0007669"/>
    <property type="project" value="InterPro"/>
</dbReference>
<feature type="non-terminal residue" evidence="4">
    <location>
        <position position="1"/>
    </location>
</feature>
<dbReference type="InterPro" id="IPR000719">
    <property type="entry name" value="Prot_kinase_dom"/>
</dbReference>
<organism evidence="4 5">
    <name type="scientific">Vigna angularis var. angularis</name>
    <dbReference type="NCBI Taxonomy" id="157739"/>
    <lineage>
        <taxon>Eukaryota</taxon>
        <taxon>Viridiplantae</taxon>
        <taxon>Streptophyta</taxon>
        <taxon>Embryophyta</taxon>
        <taxon>Tracheophyta</taxon>
        <taxon>Spermatophyta</taxon>
        <taxon>Magnoliopsida</taxon>
        <taxon>eudicotyledons</taxon>
        <taxon>Gunneridae</taxon>
        <taxon>Pentapetalae</taxon>
        <taxon>rosids</taxon>
        <taxon>fabids</taxon>
        <taxon>Fabales</taxon>
        <taxon>Fabaceae</taxon>
        <taxon>Papilionoideae</taxon>
        <taxon>50 kb inversion clade</taxon>
        <taxon>NPAAA clade</taxon>
        <taxon>indigoferoid/millettioid clade</taxon>
        <taxon>Phaseoleae</taxon>
        <taxon>Vigna</taxon>
    </lineage>
</organism>
<accession>A0A0S3RQZ0</accession>
<evidence type="ECO:0000313" key="4">
    <source>
        <dbReference type="EMBL" id="BAT83001.1"/>
    </source>
</evidence>
<dbReference type="PANTHER" id="PTHR46008:SF46">
    <property type="entry name" value="WALL ASSOCIATED KINASE-LIKE PROTEIN"/>
    <property type="match status" value="1"/>
</dbReference>
<dbReference type="EMBL" id="AP015037">
    <property type="protein sequence ID" value="BAT83001.1"/>
    <property type="molecule type" value="Genomic_DNA"/>
</dbReference>
<keyword evidence="1" id="KW-0547">Nucleotide-binding</keyword>
<dbReference type="Proteomes" id="UP000291084">
    <property type="component" value="Chromosome 4"/>
</dbReference>
<dbReference type="InterPro" id="IPR011009">
    <property type="entry name" value="Kinase-like_dom_sf"/>
</dbReference>
<dbReference type="PROSITE" id="PS50011">
    <property type="entry name" value="PROTEIN_KINASE_DOM"/>
    <property type="match status" value="1"/>
</dbReference>
<dbReference type="OrthoDB" id="4062651at2759"/>
<dbReference type="GO" id="GO:0005524">
    <property type="term" value="F:ATP binding"/>
    <property type="evidence" value="ECO:0007669"/>
    <property type="project" value="UniProtKB-KW"/>
</dbReference>
<proteinExistence type="predicted"/>
<protein>
    <recommendedName>
        <fullName evidence="3">Protein kinase domain-containing protein</fullName>
    </recommendedName>
</protein>
<dbReference type="PANTHER" id="PTHR46008">
    <property type="entry name" value="LEAF RUST 10 DISEASE-RESISTANCE LOCUS RECEPTOR-LIKE PROTEIN KINASE-LIKE 1.4"/>
    <property type="match status" value="1"/>
</dbReference>
<dbReference type="AlphaFoldDB" id="A0A0S3RQZ0"/>
<evidence type="ECO:0000256" key="2">
    <source>
        <dbReference type="ARBA" id="ARBA00022840"/>
    </source>
</evidence>
<evidence type="ECO:0000259" key="3">
    <source>
        <dbReference type="PROSITE" id="PS50011"/>
    </source>
</evidence>
<feature type="domain" description="Protein kinase" evidence="3">
    <location>
        <begin position="1"/>
        <end position="72"/>
    </location>
</feature>
<dbReference type="Pfam" id="PF07714">
    <property type="entry name" value="PK_Tyr_Ser-Thr"/>
    <property type="match status" value="1"/>
</dbReference>
<name>A0A0S3RQZ0_PHAAN</name>
<evidence type="ECO:0000256" key="1">
    <source>
        <dbReference type="ARBA" id="ARBA00022741"/>
    </source>
</evidence>
<sequence length="72" mass="8384">PQGTPGYVDPEYYQCYQLTDKSDVYSFGVVLVELISSLRAVDFNRNGSDVNLSYMVFRLDRWEPCKNTRTYC</sequence>
<keyword evidence="2" id="KW-0067">ATP-binding</keyword>
<evidence type="ECO:0000313" key="5">
    <source>
        <dbReference type="Proteomes" id="UP000291084"/>
    </source>
</evidence>
<dbReference type="InterPro" id="IPR001245">
    <property type="entry name" value="Ser-Thr/Tyr_kinase_cat_dom"/>
</dbReference>
<reference evidence="4 5" key="1">
    <citation type="journal article" date="2015" name="Sci. Rep.">
        <title>The power of single molecule real-time sequencing technology in the de novo assembly of a eukaryotic genome.</title>
        <authorList>
            <person name="Sakai H."/>
            <person name="Naito K."/>
            <person name="Ogiso-Tanaka E."/>
            <person name="Takahashi Y."/>
            <person name="Iseki K."/>
            <person name="Muto C."/>
            <person name="Satou K."/>
            <person name="Teruya K."/>
            <person name="Shiroma A."/>
            <person name="Shimoji M."/>
            <person name="Hirano T."/>
            <person name="Itoh T."/>
            <person name="Kaga A."/>
            <person name="Tomooka N."/>
        </authorList>
    </citation>
    <scope>NUCLEOTIDE SEQUENCE [LARGE SCALE GENOMIC DNA]</scope>
    <source>
        <strain evidence="5">cv. Shumari</strain>
    </source>
</reference>
<dbReference type="SUPFAM" id="SSF56112">
    <property type="entry name" value="Protein kinase-like (PK-like)"/>
    <property type="match status" value="1"/>
</dbReference>